<evidence type="ECO:0000313" key="2">
    <source>
        <dbReference type="Proteomes" id="UP000294555"/>
    </source>
</evidence>
<dbReference type="OrthoDB" id="6631822at2"/>
<dbReference type="Proteomes" id="UP000294555">
    <property type="component" value="Unassembled WGS sequence"/>
</dbReference>
<dbReference type="AlphaFoldDB" id="A0A4R1N6C6"/>
<dbReference type="EMBL" id="SJOI01000001">
    <property type="protein sequence ID" value="TCL02683.1"/>
    <property type="molecule type" value="Genomic_DNA"/>
</dbReference>
<sequence>MIRAAVFWFFSRFSRHDDEHLSSFNIFYVLQKFINAQQYLFIKYKSRLPHDFTSVFELQASNKKESLEDYYNQFYDYKHQYSFHEARYMAMQALASSTVDYIDAIYPPKEIFAFMVFSRNYISNSLSPFNHYSMPEKNPGFLTIARLYSGKLILLSTLAGFVFISDINQQENDPLIRELKDHWLQSDETIDVSSRAAYSVNETVMAHLFPPIDANSAQLTTLLDIVLKAPEEDSVTLPRAPYTLLAIKGQDIMKVVKPYLFSLDDRQQALHPDAPFIKNIDFLTQATLITLSDRLKEVLRYYSWVDFISSTIPFFEALCRNWHDKDHTISFKDIMFDLFDLMLLIVQLGGNFKKISENTLKHALHNALKKDIKQAALKQFMIRELIAQSSQAGMDMSKIATKEFLSFLCPLQPSSSSVISITEKLHHKVQESILVANVAIRAERLRKKLLRQSWKVNVDTHTLETQAIGIYADKTSERTNYYVVNDHDYFPVFRESDSDVWRIANHHMPNERAFAVPVARSPSGEWITSISKLPAPLAPSFDRYHPSSRKITELGLIKPEPMCVLAEPDAIDKGTINFHKRILRFYLYNNKFVHDLLLNKAHREHFLMRFNRTFFFRNEIIAAIKTNGYSRDESFIVSASRALDERQEGIMRFRAVSAWRNQFDTSPEGYFALRIDIGKNKFIIDIKEMRKTIMTLDNRDVFTENEWLMMYKRSPQAFELIKYKDFDFMEDAEYFSYREATSPSVIIKNGFLLKEPAWYKPSLLSNNRSHKQKTYTLVHDGVNEIRYAARALRRDSRHFSLPEQFPLDVLLKCNKIDEESARQLLRMVMDAKKSNLHSQAFFINKERLSSTESLLKVNDGILLGIYNTSGCLEHLLLSIKHGRFIGMRNSFFDPALPERASIVIAEQLGTFHGGFLRLRHKEQNFFVIVGEAHGSSVSTAVYSDIPHEKITTYLSDGRIKGYREQAIPRKNLLLGKDCHIELLNDVKTRLRIKLHGAPFNVNHMDAIEFSDIIKGLQFLEDTPFILHQLESIDLYSCYGGFGYRYSTAQTLADELGIKIKTYPYKVIDGGRMEERRPRWFRWFTPDVRLWGPTSGPGPSRQNVPNFNAKEYKRTQNIHRRLHDLIDFVLRMNQKFFLSRERRDEISKKAESDSFNTSLPLTAASEAWQAPLIYFDIFQLLYNKRPDLPHAVGDIQLSPTSLQVLEQIVADYDLEDDQESIFAQQAFLDILLSIEEFKYLSDWFNLDTEYHEESLTPIPTP</sequence>
<keyword evidence="2" id="KW-1185">Reference proteome</keyword>
<accession>A0A4R1N6C6</accession>
<evidence type="ECO:0000313" key="1">
    <source>
        <dbReference type="EMBL" id="TCL02683.1"/>
    </source>
</evidence>
<dbReference type="Gene3D" id="3.10.670.10">
    <property type="entry name" value="Secreted effector protein ssei"/>
    <property type="match status" value="1"/>
</dbReference>
<proteinExistence type="predicted"/>
<gene>
    <name evidence="1" type="ORF">EZJ58_0711</name>
</gene>
<comment type="caution">
    <text evidence="1">The sequence shown here is derived from an EMBL/GenBank/DDBJ whole genome shotgun (WGS) entry which is preliminary data.</text>
</comment>
<dbReference type="RefSeq" id="WP_132921616.1">
    <property type="nucleotide sequence ID" value="NZ_SJOI01000001.1"/>
</dbReference>
<name>A0A4R1N6C6_9GAMM</name>
<protein>
    <submittedName>
        <fullName evidence="1">Uncharacterized protein</fullName>
    </submittedName>
</protein>
<reference evidence="1 2" key="1">
    <citation type="submission" date="2019-02" db="EMBL/GenBank/DDBJ databases">
        <title>Investigation of anaerobic lignin degradation for improved lignocellulosic biofuels.</title>
        <authorList>
            <person name="Deangelis K."/>
        </authorList>
    </citation>
    <scope>NUCLEOTIDE SEQUENCE [LARGE SCALE GENOMIC DNA]</scope>
    <source>
        <strain evidence="1 2">159R</strain>
    </source>
</reference>
<organism evidence="1 2">
    <name type="scientific">Sodalis ligni</name>
    <dbReference type="NCBI Taxonomy" id="2697027"/>
    <lineage>
        <taxon>Bacteria</taxon>
        <taxon>Pseudomonadati</taxon>
        <taxon>Pseudomonadota</taxon>
        <taxon>Gammaproteobacteria</taxon>
        <taxon>Enterobacterales</taxon>
        <taxon>Bruguierivoracaceae</taxon>
        <taxon>Sodalis</taxon>
    </lineage>
</organism>